<feature type="domain" description="Phosphotransferase system enzyme I N-terminal" evidence="24">
    <location>
        <begin position="6"/>
        <end position="129"/>
    </location>
</feature>
<comment type="similarity">
    <text evidence="5 17">Belongs to the PEP-utilizing enzyme family.</text>
</comment>
<dbReference type="SUPFAM" id="SSF51621">
    <property type="entry name" value="Phosphoenolpyruvate/pyruvate domain"/>
    <property type="match status" value="1"/>
</dbReference>
<dbReference type="PROSITE" id="PS00742">
    <property type="entry name" value="PEP_ENZYMES_2"/>
    <property type="match status" value="1"/>
</dbReference>
<evidence type="ECO:0000313" key="26">
    <source>
        <dbReference type="EMBL" id="GAP66464.1"/>
    </source>
</evidence>
<dbReference type="PANTHER" id="PTHR46244:SF3">
    <property type="entry name" value="PHOSPHOENOLPYRUVATE-PROTEIN PHOSPHOTRANSFERASE"/>
    <property type="match status" value="1"/>
</dbReference>
<dbReference type="SUPFAM" id="SSF47831">
    <property type="entry name" value="Enzyme I of the PEP:sugar phosphotransferase system HPr-binding (sub)domain"/>
    <property type="match status" value="1"/>
</dbReference>
<keyword evidence="15 17" id="KW-0460">Magnesium</keyword>
<reference evidence="26" key="2">
    <citation type="submission" date="2015-08" db="EMBL/GenBank/DDBJ databases">
        <title>Complete DNA Sequence of Pseudomonas syringae pv. actinidiae, the Causal Agent of Kiwifruit Canker Disease.</title>
        <authorList>
            <person name="Rikkerink E.H.A."/>
            <person name="Fineran P.C."/>
        </authorList>
    </citation>
    <scope>NUCLEOTIDE SEQUENCE</scope>
    <source>
        <strain evidence="26">SkMP5</strain>
    </source>
</reference>
<dbReference type="EMBL" id="DF952378">
    <property type="protein sequence ID" value="GAN44742.1"/>
    <property type="molecule type" value="Genomic_DNA"/>
</dbReference>
<dbReference type="InterPro" id="IPR036618">
    <property type="entry name" value="PtsI_HPr-bd_sf"/>
</dbReference>
<feature type="active site" description="Tele-phosphohistidine intermediate" evidence="18">
    <location>
        <position position="194"/>
    </location>
</feature>
<dbReference type="GO" id="GO:0016301">
    <property type="term" value="F:kinase activity"/>
    <property type="evidence" value="ECO:0007669"/>
    <property type="project" value="UniProtKB-KW"/>
</dbReference>
<evidence type="ECO:0000256" key="1">
    <source>
        <dbReference type="ARBA" id="ARBA00000683"/>
    </source>
</evidence>
<keyword evidence="21" id="KW-0175">Coiled coil</keyword>
<dbReference type="InterPro" id="IPR006318">
    <property type="entry name" value="PTS_EI-like"/>
</dbReference>
<dbReference type="InterPro" id="IPR008279">
    <property type="entry name" value="PEP-util_enz_mobile_dom"/>
</dbReference>
<dbReference type="Proteomes" id="UP000253740">
    <property type="component" value="Unassembled WGS sequence"/>
</dbReference>
<evidence type="ECO:0000256" key="20">
    <source>
        <dbReference type="PIRSR" id="PIRSR000732-3"/>
    </source>
</evidence>
<dbReference type="RefSeq" id="WP_062537060.1">
    <property type="nucleotide sequence ID" value="NZ_DF970209.1"/>
</dbReference>
<evidence type="ECO:0000256" key="12">
    <source>
        <dbReference type="ARBA" id="ARBA00022683"/>
    </source>
</evidence>
<dbReference type="EMBL" id="DF970209">
    <property type="protein sequence ID" value="GAP66464.1"/>
    <property type="molecule type" value="Genomic_DNA"/>
</dbReference>
<dbReference type="Pfam" id="PF05524">
    <property type="entry name" value="PEP-utilisers_N"/>
    <property type="match status" value="1"/>
</dbReference>
<evidence type="ECO:0000313" key="25">
    <source>
        <dbReference type="EMBL" id="GAN44742.1"/>
    </source>
</evidence>
<evidence type="ECO:0000256" key="15">
    <source>
        <dbReference type="ARBA" id="ARBA00022842"/>
    </source>
</evidence>
<feature type="binding site" evidence="19">
    <location>
        <position position="301"/>
    </location>
    <ligand>
        <name>phosphoenolpyruvate</name>
        <dbReference type="ChEBI" id="CHEBI:58702"/>
    </ligand>
</feature>
<accession>A0A0K8QNK4</accession>
<dbReference type="InterPro" id="IPR008731">
    <property type="entry name" value="PTS_EIN"/>
</dbReference>
<dbReference type="InterPro" id="IPR024692">
    <property type="entry name" value="PTS_EI"/>
</dbReference>
<dbReference type="InterPro" id="IPR015813">
    <property type="entry name" value="Pyrv/PenolPyrv_kinase-like_dom"/>
</dbReference>
<evidence type="ECO:0000256" key="10">
    <source>
        <dbReference type="ARBA" id="ARBA00022597"/>
    </source>
</evidence>
<organism evidence="26">
    <name type="scientific">Mizugakiibacter sediminis</name>
    <dbReference type="NCBI Taxonomy" id="1475481"/>
    <lineage>
        <taxon>Bacteria</taxon>
        <taxon>Pseudomonadati</taxon>
        <taxon>Pseudomonadota</taxon>
        <taxon>Gammaproteobacteria</taxon>
        <taxon>Lysobacterales</taxon>
        <taxon>Rhodanobacteraceae</taxon>
        <taxon>Mizugakiibacter</taxon>
    </lineage>
</organism>
<feature type="domain" description="PEP-utilising enzyme mobile" evidence="22">
    <location>
        <begin position="160"/>
        <end position="230"/>
    </location>
</feature>
<protein>
    <recommendedName>
        <fullName evidence="7 17">Phosphoenolpyruvate-protein phosphotransferase</fullName>
        <ecNumber evidence="6 17">2.7.3.9</ecNumber>
    </recommendedName>
    <alternativeName>
        <fullName evidence="16 17">Phosphotransferase system, enzyme I</fullName>
    </alternativeName>
</protein>
<keyword evidence="13 17" id="KW-0479">Metal-binding</keyword>
<evidence type="ECO:0000256" key="7">
    <source>
        <dbReference type="ARBA" id="ARBA00016544"/>
    </source>
</evidence>
<dbReference type="Gene3D" id="1.10.274.10">
    <property type="entry name" value="PtsI, HPr-binding domain"/>
    <property type="match status" value="1"/>
</dbReference>
<keyword evidence="11 17" id="KW-0808">Transferase</keyword>
<proteinExistence type="inferred from homology"/>
<evidence type="ECO:0000256" key="13">
    <source>
        <dbReference type="ARBA" id="ARBA00022723"/>
    </source>
</evidence>
<keyword evidence="26" id="KW-0670">Pyruvate</keyword>
<comment type="function">
    <text evidence="3 17">General (non sugar-specific) component of the phosphoenolpyruvate-dependent sugar phosphotransferase system (sugar PTS). This major carbohydrate active-transport system catalyzes the phosphorylation of incoming sugar substrates concomitantly with their translocation across the cell membrane. Enzyme I transfers the phosphoryl group from phosphoenolpyruvate (PEP) to the phosphoryl carrier protein (HPr).</text>
</comment>
<keyword evidence="14 17" id="KW-0418">Kinase</keyword>
<dbReference type="Pfam" id="PF00391">
    <property type="entry name" value="PEP-utilizers"/>
    <property type="match status" value="1"/>
</dbReference>
<keyword evidence="8 17" id="KW-0813">Transport</keyword>
<dbReference type="PRINTS" id="PR01736">
    <property type="entry name" value="PHPHTRNFRASE"/>
</dbReference>
<dbReference type="OrthoDB" id="9765468at2"/>
<dbReference type="Gene3D" id="3.50.30.10">
    <property type="entry name" value="Phosphohistidine domain"/>
    <property type="match status" value="1"/>
</dbReference>
<evidence type="ECO:0000256" key="16">
    <source>
        <dbReference type="ARBA" id="ARBA00033235"/>
    </source>
</evidence>
<feature type="active site" description="Proton donor" evidence="18">
    <location>
        <position position="508"/>
    </location>
</feature>
<keyword evidence="9 17" id="KW-0963">Cytoplasm</keyword>
<dbReference type="InterPro" id="IPR023151">
    <property type="entry name" value="PEP_util_CS"/>
</dbReference>
<evidence type="ECO:0000256" key="14">
    <source>
        <dbReference type="ARBA" id="ARBA00022777"/>
    </source>
</evidence>
<feature type="coiled-coil region" evidence="21">
    <location>
        <begin position="36"/>
        <end position="70"/>
    </location>
</feature>
<dbReference type="InterPro" id="IPR050499">
    <property type="entry name" value="PEP-utilizing_PTS_enzyme"/>
</dbReference>
<dbReference type="SUPFAM" id="SSF52009">
    <property type="entry name" value="Phosphohistidine domain"/>
    <property type="match status" value="1"/>
</dbReference>
<dbReference type="GO" id="GO:0005737">
    <property type="term" value="C:cytoplasm"/>
    <property type="evidence" value="ECO:0007669"/>
    <property type="project" value="UniProtKB-SubCell"/>
</dbReference>
<dbReference type="GO" id="GO:0008965">
    <property type="term" value="F:phosphoenolpyruvate-protein phosphotransferase activity"/>
    <property type="evidence" value="ECO:0007669"/>
    <property type="project" value="UniProtKB-EC"/>
</dbReference>
<feature type="binding site" evidence="20">
    <location>
        <position position="461"/>
    </location>
    <ligand>
        <name>Mg(2+)</name>
        <dbReference type="ChEBI" id="CHEBI:18420"/>
    </ligand>
</feature>
<evidence type="ECO:0000256" key="5">
    <source>
        <dbReference type="ARBA" id="ARBA00007837"/>
    </source>
</evidence>
<evidence type="ECO:0000259" key="23">
    <source>
        <dbReference type="Pfam" id="PF02896"/>
    </source>
</evidence>
<evidence type="ECO:0000256" key="8">
    <source>
        <dbReference type="ARBA" id="ARBA00022448"/>
    </source>
</evidence>
<evidence type="ECO:0000256" key="11">
    <source>
        <dbReference type="ARBA" id="ARBA00022679"/>
    </source>
</evidence>
<reference evidence="25" key="1">
    <citation type="submission" date="2015-03" db="EMBL/GenBank/DDBJ databases">
        <title>Draft genome sequence of Mizugakiibacter sediminis skMP5.</title>
        <authorList>
            <person name="Watanabe T."/>
            <person name="Kojima H."/>
            <person name="Fukui M."/>
        </authorList>
    </citation>
    <scope>NUCLEOTIDE SEQUENCE</scope>
    <source>
        <strain evidence="25">SkMP5</strain>
    </source>
</reference>
<dbReference type="EC" id="2.7.3.9" evidence="6 17"/>
<evidence type="ECO:0000256" key="4">
    <source>
        <dbReference type="ARBA" id="ARBA00004496"/>
    </source>
</evidence>
<dbReference type="GO" id="GO:0009401">
    <property type="term" value="P:phosphoenolpyruvate-dependent sugar phosphotransferase system"/>
    <property type="evidence" value="ECO:0007669"/>
    <property type="project" value="UniProtKB-KW"/>
</dbReference>
<comment type="catalytic activity">
    <reaction evidence="1 17">
        <text>L-histidyl-[protein] + phosphoenolpyruvate = N(pros)-phospho-L-histidyl-[protein] + pyruvate</text>
        <dbReference type="Rhea" id="RHEA:23880"/>
        <dbReference type="Rhea" id="RHEA-COMP:9745"/>
        <dbReference type="Rhea" id="RHEA-COMP:9746"/>
        <dbReference type="ChEBI" id="CHEBI:15361"/>
        <dbReference type="ChEBI" id="CHEBI:29979"/>
        <dbReference type="ChEBI" id="CHEBI:58702"/>
        <dbReference type="ChEBI" id="CHEBI:64837"/>
        <dbReference type="EC" id="2.7.3.9"/>
    </reaction>
</comment>
<evidence type="ECO:0000256" key="9">
    <source>
        <dbReference type="ARBA" id="ARBA00022490"/>
    </source>
</evidence>
<evidence type="ECO:0000256" key="21">
    <source>
        <dbReference type="SAM" id="Coils"/>
    </source>
</evidence>
<comment type="cofactor">
    <cofactor evidence="2 17 20">
        <name>Mg(2+)</name>
        <dbReference type="ChEBI" id="CHEBI:18420"/>
    </cofactor>
</comment>
<name>A0A0K8QNK4_9GAMM</name>
<evidence type="ECO:0000256" key="19">
    <source>
        <dbReference type="PIRSR" id="PIRSR000732-2"/>
    </source>
</evidence>
<dbReference type="GO" id="GO:0046872">
    <property type="term" value="F:metal ion binding"/>
    <property type="evidence" value="ECO:0007669"/>
    <property type="project" value="UniProtKB-KW"/>
</dbReference>
<dbReference type="InterPro" id="IPR040442">
    <property type="entry name" value="Pyrv_kinase-like_dom_sf"/>
</dbReference>
<evidence type="ECO:0000259" key="24">
    <source>
        <dbReference type="Pfam" id="PF05524"/>
    </source>
</evidence>
<dbReference type="AlphaFoldDB" id="A0A0K8QNK4"/>
<evidence type="ECO:0000259" key="22">
    <source>
        <dbReference type="Pfam" id="PF00391"/>
    </source>
</evidence>
<dbReference type="Pfam" id="PF02896">
    <property type="entry name" value="PEP-utilizers_C"/>
    <property type="match status" value="1"/>
</dbReference>
<evidence type="ECO:0000256" key="18">
    <source>
        <dbReference type="PIRSR" id="PIRSR000732-1"/>
    </source>
</evidence>
<feature type="domain" description="PEP-utilising enzyme C-terminal" evidence="23">
    <location>
        <begin position="259"/>
        <end position="547"/>
    </location>
</feature>
<feature type="binding site" evidence="19">
    <location>
        <position position="337"/>
    </location>
    <ligand>
        <name>phosphoenolpyruvate</name>
        <dbReference type="ChEBI" id="CHEBI:58702"/>
    </ligand>
</feature>
<keyword evidence="27" id="KW-1185">Reference proteome</keyword>
<sequence length="577" mass="62431">MRRVLTGTIASRGMALGRARLVQPSQFVIDERPLGADEVEAEVKRLDEALAAARAELNELREKLHGALAREVGEFIDAHSMLLSDPELIAGLKDLIRKGRYRAGAALKAQRDRLVAVFESMDDPYLRSRREDIDHVIARVHGALLRQTSREERKLAARVGEILVSDNIAPAELAHLSRHGLLGMVATSGSPYSHSAILARSLRLPMLVGAHQALTEIQDDDLVLVDGEHGEAIVHPTAQDLARYRAWQRDAAREGQRLAALAGARTLTRDGHEVRLFANAELPEEIAKARALGSAGVGLYRTEFLFLMRNALPDEEEQYAAYRDLVLGMGGLPVTIRTLDLGADKADATGLALMAERNPALGVRGVRLSLRRPAVFATQLRAILRASCYGPVRVLVPMVSSADELEAVRTLAGLCARDLRGEGYEIAEHIEIGAMIEVPAAAIGVRALLAHADFVAIGTNDLAQYVLAADRNNDALGALYDPLHPALLRLIAHVIGAGRRARKPVSLCGEIAGDVRFTPLLLALGLQEFSMHTGQILAVRDRVAGLHCGELRALAPRLLRAATRGEVEAILDAINGV</sequence>
<evidence type="ECO:0000256" key="17">
    <source>
        <dbReference type="PIRNR" id="PIRNR000732"/>
    </source>
</evidence>
<dbReference type="PIRSF" id="PIRSF000732">
    <property type="entry name" value="PTS_enzyme_I"/>
    <property type="match status" value="1"/>
</dbReference>
<comment type="subcellular location">
    <subcellularLocation>
        <location evidence="4 17">Cytoplasm</location>
    </subcellularLocation>
</comment>
<dbReference type="NCBIfam" id="TIGR01417">
    <property type="entry name" value="PTS_I_fam"/>
    <property type="match status" value="1"/>
</dbReference>
<keyword evidence="10 17" id="KW-0762">Sugar transport</keyword>
<evidence type="ECO:0000313" key="27">
    <source>
        <dbReference type="Proteomes" id="UP000253740"/>
    </source>
</evidence>
<gene>
    <name evidence="25" type="ORF">MBSD_1277</name>
    <name evidence="26" type="ORF">MBSD_n1772</name>
</gene>
<dbReference type="HOGENOM" id="CLU_007308_7_0_6"/>
<feature type="binding site" evidence="20">
    <location>
        <position position="437"/>
    </location>
    <ligand>
        <name>Mg(2+)</name>
        <dbReference type="ChEBI" id="CHEBI:18420"/>
    </ligand>
</feature>
<dbReference type="InterPro" id="IPR036637">
    <property type="entry name" value="Phosphohistidine_dom_sf"/>
</dbReference>
<dbReference type="InterPro" id="IPR000121">
    <property type="entry name" value="PEP_util_C"/>
</dbReference>
<dbReference type="Gene3D" id="3.20.20.60">
    <property type="entry name" value="Phosphoenolpyruvate-binding domains"/>
    <property type="match status" value="1"/>
</dbReference>
<keyword evidence="12 17" id="KW-0598">Phosphotransferase system</keyword>
<evidence type="ECO:0000256" key="2">
    <source>
        <dbReference type="ARBA" id="ARBA00001946"/>
    </source>
</evidence>
<feature type="binding site" evidence="19">
    <location>
        <begin position="460"/>
        <end position="461"/>
    </location>
    <ligand>
        <name>phosphoenolpyruvate</name>
        <dbReference type="ChEBI" id="CHEBI:58702"/>
    </ligand>
</feature>
<evidence type="ECO:0000256" key="3">
    <source>
        <dbReference type="ARBA" id="ARBA00002728"/>
    </source>
</evidence>
<feature type="binding site" evidence="19">
    <location>
        <position position="471"/>
    </location>
    <ligand>
        <name>phosphoenolpyruvate</name>
        <dbReference type="ChEBI" id="CHEBI:58702"/>
    </ligand>
</feature>
<dbReference type="STRING" id="1475481.GCA_000953855_01807"/>
<evidence type="ECO:0000256" key="6">
    <source>
        <dbReference type="ARBA" id="ARBA00012232"/>
    </source>
</evidence>
<dbReference type="PANTHER" id="PTHR46244">
    <property type="entry name" value="PHOSPHOENOLPYRUVATE-PROTEIN PHOSPHOTRANSFERASE"/>
    <property type="match status" value="1"/>
</dbReference>